<keyword evidence="2 4" id="KW-0863">Zinc-finger</keyword>
<feature type="region of interest" description="Disordered" evidence="5">
    <location>
        <begin position="917"/>
        <end position="936"/>
    </location>
</feature>
<feature type="region of interest" description="Disordered" evidence="5">
    <location>
        <begin position="714"/>
        <end position="865"/>
    </location>
</feature>
<evidence type="ECO:0000313" key="8">
    <source>
        <dbReference type="Proteomes" id="UP000030665"/>
    </source>
</evidence>
<feature type="region of interest" description="Disordered" evidence="5">
    <location>
        <begin position="466"/>
        <end position="496"/>
    </location>
</feature>
<accession>A0A077Z8T0</accession>
<evidence type="ECO:0000256" key="4">
    <source>
        <dbReference type="PROSITE-ProRule" id="PRU00322"/>
    </source>
</evidence>
<dbReference type="OrthoDB" id="248320at2759"/>
<evidence type="ECO:0000256" key="1">
    <source>
        <dbReference type="ARBA" id="ARBA00022723"/>
    </source>
</evidence>
<dbReference type="Proteomes" id="UP000030665">
    <property type="component" value="Unassembled WGS sequence"/>
</dbReference>
<dbReference type="InterPro" id="IPR001876">
    <property type="entry name" value="Znf_RanBP2"/>
</dbReference>
<dbReference type="Gene3D" id="3.30.450.70">
    <property type="match status" value="1"/>
</dbReference>
<reference evidence="7" key="1">
    <citation type="submission" date="2014-01" db="EMBL/GenBank/DDBJ databases">
        <authorList>
            <person name="Aslett M."/>
        </authorList>
    </citation>
    <scope>NUCLEOTIDE SEQUENCE</scope>
</reference>
<feature type="compositionally biased region" description="Polar residues" evidence="5">
    <location>
        <begin position="1222"/>
        <end position="1238"/>
    </location>
</feature>
<feature type="compositionally biased region" description="Low complexity" evidence="5">
    <location>
        <begin position="334"/>
        <end position="345"/>
    </location>
</feature>
<feature type="compositionally biased region" description="Polar residues" evidence="5">
    <location>
        <begin position="738"/>
        <end position="768"/>
    </location>
</feature>
<dbReference type="STRING" id="36087.A0A077Z8T0"/>
<keyword evidence="3" id="KW-0862">Zinc</keyword>
<proteinExistence type="predicted"/>
<feature type="compositionally biased region" description="Acidic residues" evidence="5">
    <location>
        <begin position="531"/>
        <end position="567"/>
    </location>
</feature>
<dbReference type="AlphaFoldDB" id="A0A077Z8T0"/>
<feature type="compositionally biased region" description="Polar residues" evidence="5">
    <location>
        <begin position="642"/>
        <end position="652"/>
    </location>
</feature>
<reference evidence="7" key="2">
    <citation type="submission" date="2014-03" db="EMBL/GenBank/DDBJ databases">
        <title>The whipworm genome and dual-species transcriptomics of an intimate host-pathogen interaction.</title>
        <authorList>
            <person name="Foth B.J."/>
            <person name="Tsai I.J."/>
            <person name="Reid A.J."/>
            <person name="Bancroft A.J."/>
            <person name="Nichol S."/>
            <person name="Tracey A."/>
            <person name="Holroyd N."/>
            <person name="Cotton J.A."/>
            <person name="Stanley E.J."/>
            <person name="Zarowiecki M."/>
            <person name="Liu J.Z."/>
            <person name="Huckvale T."/>
            <person name="Cooper P.J."/>
            <person name="Grencis R.K."/>
            <person name="Berriman M."/>
        </authorList>
    </citation>
    <scope>NUCLEOTIDE SEQUENCE [LARGE SCALE GENOMIC DNA]</scope>
</reference>
<feature type="region of interest" description="Disordered" evidence="5">
    <location>
        <begin position="136"/>
        <end position="157"/>
    </location>
</feature>
<keyword evidence="8" id="KW-1185">Reference proteome</keyword>
<dbReference type="PROSITE" id="PS01358">
    <property type="entry name" value="ZF_RANBP2_1"/>
    <property type="match status" value="1"/>
</dbReference>
<evidence type="ECO:0000313" key="7">
    <source>
        <dbReference type="EMBL" id="CDW56877.1"/>
    </source>
</evidence>
<evidence type="ECO:0000256" key="5">
    <source>
        <dbReference type="SAM" id="MobiDB-lite"/>
    </source>
</evidence>
<dbReference type="EMBL" id="HG806090">
    <property type="protein sequence ID" value="CDW56877.1"/>
    <property type="molecule type" value="Genomic_DNA"/>
</dbReference>
<feature type="compositionally biased region" description="Polar residues" evidence="5">
    <location>
        <begin position="1262"/>
        <end position="1271"/>
    </location>
</feature>
<feature type="compositionally biased region" description="Polar residues" evidence="5">
    <location>
        <begin position="714"/>
        <end position="730"/>
    </location>
</feature>
<feature type="region of interest" description="Disordered" evidence="5">
    <location>
        <begin position="318"/>
        <end position="345"/>
    </location>
</feature>
<evidence type="ECO:0000256" key="2">
    <source>
        <dbReference type="ARBA" id="ARBA00022771"/>
    </source>
</evidence>
<evidence type="ECO:0000259" key="6">
    <source>
        <dbReference type="PROSITE" id="PS50199"/>
    </source>
</evidence>
<feature type="region of interest" description="Disordered" evidence="5">
    <location>
        <begin position="519"/>
        <end position="590"/>
    </location>
</feature>
<feature type="region of interest" description="Disordered" evidence="5">
    <location>
        <begin position="1135"/>
        <end position="1155"/>
    </location>
</feature>
<feature type="compositionally biased region" description="Polar residues" evidence="5">
    <location>
        <begin position="917"/>
        <end position="926"/>
    </location>
</feature>
<name>A0A077Z8T0_TRITR</name>
<feature type="compositionally biased region" description="Low complexity" evidence="5">
    <location>
        <begin position="1239"/>
        <end position="1250"/>
    </location>
</feature>
<feature type="compositionally biased region" description="Polar residues" evidence="5">
    <location>
        <begin position="466"/>
        <end position="486"/>
    </location>
</feature>
<feature type="compositionally biased region" description="Basic and acidic residues" evidence="5">
    <location>
        <begin position="791"/>
        <end position="800"/>
    </location>
</feature>
<keyword evidence="1" id="KW-0479">Metal-binding</keyword>
<feature type="compositionally biased region" description="Low complexity" evidence="5">
    <location>
        <begin position="142"/>
        <end position="154"/>
    </location>
</feature>
<gene>
    <name evidence="7" type="ORF">TTRE_0000516001</name>
</gene>
<feature type="region of interest" description="Disordered" evidence="5">
    <location>
        <begin position="642"/>
        <end position="684"/>
    </location>
</feature>
<dbReference type="GO" id="GO:0008270">
    <property type="term" value="F:zinc ion binding"/>
    <property type="evidence" value="ECO:0007669"/>
    <property type="project" value="UniProtKB-KW"/>
</dbReference>
<feature type="region of interest" description="Disordered" evidence="5">
    <location>
        <begin position="1218"/>
        <end position="1287"/>
    </location>
</feature>
<protein>
    <recommendedName>
        <fullName evidence="6">RanBP2-type domain-containing protein</fullName>
    </recommendedName>
</protein>
<feature type="domain" description="RanBP2-type" evidence="6">
    <location>
        <begin position="419"/>
        <end position="448"/>
    </location>
</feature>
<feature type="compositionally biased region" description="Basic residues" evidence="5">
    <location>
        <begin position="1276"/>
        <end position="1287"/>
    </location>
</feature>
<sequence length="1287" mass="136673">MIWYLADSSFCREAIGGHVIALMLLTNADFNAPFYVRTRGGQDAELKLHLFLYASLDVIDSYLQSASGKGSEHGEQYLGPLFNIQFILVFSHLSGTTNDAEVRSDSSWLQSLRSGVGMSAFSGLRSFFEAITAPFSPAKQDSSCSSSEQSTSESPARARFPENAFHFSSSQLNSSTPSFSRDQANYSSVFSLPPHSARNHIRENVSKSYNHRRSLGIASSRVSPPHRISTPNSRSPYDVPKLQNNANFSRRIGEKFKLFNHQEATPILKISKTAQDFAQPIRRRQNINSVSLPLSDRRNVASVSTPIPERNETLPLQRRHPSCKKPVERSLEMSTPSTVSSKSQSFAGNMSDPFNFKVPWAVDFSSVETNERKKKKLSDDISSPYIALDECLLCRTPKVVPSKSPEEESLESFNQLPVEQKRWQCGVCLLTNSPDTLRCIGCATLRGVYDLTARNSELNSTLLDQAESSMETSVPNKKSAFATSPLHSGDSGAAPELADERLKSGADLHNASVLDEEDLSEELSAAADSGDGNDSDADFEEEEEEEGEEEDEEEEEEEDDDVEEESENFSRNASDEDEEEDEEADMFGQKLNEGEPVKRLINCLFEYVLFFQEIIDLCSDSDGDHNNAADEVSQEASETLNFSNYPEKSQVCSKAGDSNAPIVSRPEDEEPKRSEVRSSNGAAVVEKRPDINAVLVQPSLQALVAGPSTWIFPPSQQSAKESQNLASSPESSKEDGVASTTPSTAGKTPTSEGPSSCVSREASSQPAEDTTRVLNIDASGNGALSIVEQTEAEKADEALRGDLSQSDSMVEAPSEPSSIGGTELANMPTVEEPQKASEPFQFVQPSGSRPFTFGQPLPTSSPLGFGQPPAASSLFGASTTTTSSVSPFSFGLATSSSFGNQPTEPSGATKALFSNFGQQPMNTTEDNTSKRDTVGGKGFCFGQSSSAQPFSSNTAAATSTTSIFGTPASTSSLFGTATTTTSIFGAAAPSASVFGSATPTTSATSLFSTATPTASIFGSPATTMSPFSTPTSTTSIFGGSLASQTQNESLFSQNALKQNVFNFGQKPSFGTTPFQSAKQGDQPATTAASGFNFGNATAFAAAPSSAGSSSSLFASWGGQPIATSTAPSIFKFGQTAAPPSFQQQPTSNAPTVFSFGGAKPANVDATQQQSSIFGSAVQPSTTTSAFSWMSQMASSSSTPSFGSPSVFTFGRNPAKSGDYFTAGQTSTGEAKDSSSANPTTAGAGSTDGGSLPSAPTVFNAAGLTQAQSGTAASGRRMIHARRRVRRC</sequence>
<feature type="compositionally biased region" description="Polar residues" evidence="5">
    <location>
        <begin position="1140"/>
        <end position="1151"/>
    </location>
</feature>
<dbReference type="PROSITE" id="PS50199">
    <property type="entry name" value="ZF_RANBP2_2"/>
    <property type="match status" value="1"/>
</dbReference>
<feature type="region of interest" description="Disordered" evidence="5">
    <location>
        <begin position="216"/>
        <end position="242"/>
    </location>
</feature>
<evidence type="ECO:0000256" key="3">
    <source>
        <dbReference type="ARBA" id="ARBA00022833"/>
    </source>
</evidence>
<organism evidence="7 8">
    <name type="scientific">Trichuris trichiura</name>
    <name type="common">Whipworm</name>
    <name type="synonym">Trichocephalus trichiurus</name>
    <dbReference type="NCBI Taxonomy" id="36087"/>
    <lineage>
        <taxon>Eukaryota</taxon>
        <taxon>Metazoa</taxon>
        <taxon>Ecdysozoa</taxon>
        <taxon>Nematoda</taxon>
        <taxon>Enoplea</taxon>
        <taxon>Dorylaimia</taxon>
        <taxon>Trichinellida</taxon>
        <taxon>Trichuridae</taxon>
        <taxon>Trichuris</taxon>
    </lineage>
</organism>
<feature type="compositionally biased region" description="Acidic residues" evidence="5">
    <location>
        <begin position="575"/>
        <end position="585"/>
    </location>
</feature>